<dbReference type="Pfam" id="PF21948">
    <property type="entry name" value="LplA-B_cat"/>
    <property type="match status" value="1"/>
</dbReference>
<evidence type="ECO:0000313" key="5">
    <source>
        <dbReference type="Proteomes" id="UP000472271"/>
    </source>
</evidence>
<protein>
    <recommendedName>
        <fullName evidence="3">BPL/LPL catalytic domain-containing protein</fullName>
    </recommendedName>
</protein>
<proteinExistence type="inferred from homology"/>
<comment type="pathway">
    <text evidence="1">Protein modification; protein lipoylation via exogenous pathway; protein N(6)-(lipoyl)lysine from lipoate: step 2/2.</text>
</comment>
<reference evidence="4" key="3">
    <citation type="submission" date="2025-09" db="UniProtKB">
        <authorList>
            <consortium name="Ensembl"/>
        </authorList>
    </citation>
    <scope>IDENTIFICATION</scope>
</reference>
<dbReference type="GO" id="GO:0009249">
    <property type="term" value="P:protein lipoylation"/>
    <property type="evidence" value="ECO:0007669"/>
    <property type="project" value="InterPro"/>
</dbReference>
<reference evidence="4" key="2">
    <citation type="submission" date="2025-08" db="UniProtKB">
        <authorList>
            <consortium name="Ensembl"/>
        </authorList>
    </citation>
    <scope>IDENTIFICATION</scope>
</reference>
<dbReference type="InParanoid" id="A0A672Z3Y1"/>
<dbReference type="OrthoDB" id="201621at2759"/>
<keyword evidence="5" id="KW-1185">Reference proteome</keyword>
<evidence type="ECO:0000313" key="4">
    <source>
        <dbReference type="Ensembl" id="ENSSORP00005011946.1"/>
    </source>
</evidence>
<dbReference type="GeneID" id="115432549"/>
<dbReference type="InterPro" id="IPR004143">
    <property type="entry name" value="BPL_LPL_catalytic"/>
</dbReference>
<dbReference type="Proteomes" id="UP000472271">
    <property type="component" value="Chromosome 2"/>
</dbReference>
<dbReference type="NCBIfam" id="TIGR00545">
    <property type="entry name" value="lipoyltrans"/>
    <property type="match status" value="1"/>
</dbReference>
<evidence type="ECO:0000256" key="2">
    <source>
        <dbReference type="ARBA" id="ARBA00008242"/>
    </source>
</evidence>
<accession>A0A672Z3Y1</accession>
<dbReference type="GO" id="GO:0005739">
    <property type="term" value="C:mitochondrion"/>
    <property type="evidence" value="ECO:0007669"/>
    <property type="project" value="TreeGrafter"/>
</dbReference>
<feature type="domain" description="BPL/LPL catalytic" evidence="3">
    <location>
        <begin position="57"/>
        <end position="243"/>
    </location>
</feature>
<dbReference type="PROSITE" id="PS51733">
    <property type="entry name" value="BPL_LPL_CATALYTIC"/>
    <property type="match status" value="1"/>
</dbReference>
<comment type="similarity">
    <text evidence="2">Belongs to the LplA family.</text>
</comment>
<dbReference type="CDD" id="cd16443">
    <property type="entry name" value="LplA"/>
    <property type="match status" value="1"/>
</dbReference>
<dbReference type="RefSeq" id="XP_030009316.1">
    <property type="nucleotide sequence ID" value="XM_030153456.1"/>
</dbReference>
<dbReference type="SUPFAM" id="SSF55681">
    <property type="entry name" value="Class II aaRS and biotin synthetases"/>
    <property type="match status" value="1"/>
</dbReference>
<evidence type="ECO:0000256" key="1">
    <source>
        <dbReference type="ARBA" id="ARBA00005085"/>
    </source>
</evidence>
<sequence length="368" mass="40685">MMSNVRRMVSLFKGVCRTRTCPVHTWTSGAGLVLQSRSTDVFQNLALEDWIEANVDLRQRGVLLLWRNRPAVVIGRHQNPWTECDLQAATKAGIHVARRRSGGGTVFHDLGNLNLTFFTSKKNYDRRRNLKMITDALRRVRPELDVQATDRLDIVLNGHLKISGTASRLRRDSSYHHCTLLHSADRSALSAVLRPSTSGIHSNATPSVPSPVANLVDHAPTLQWEELLEALVDQYNEEFGCTSALTSIDPSDEASFPGIGLFVSELSSWEWTFGKTPKFSVRTVLDLSEHRSAQLHLEVKNGLVASCQVLVPPDWIPQSLADQLSQVLVGERFCRHGAAAAAVSTLLRLDGTGGRLEELSKAVLRAMG</sequence>
<dbReference type="PANTHER" id="PTHR12561:SF3">
    <property type="entry name" value="LIPOYLTRANSFERASE 1, MITOCHONDRIAL"/>
    <property type="match status" value="1"/>
</dbReference>
<evidence type="ECO:0000259" key="3">
    <source>
        <dbReference type="PROSITE" id="PS51733"/>
    </source>
</evidence>
<dbReference type="GO" id="GO:0017118">
    <property type="term" value="F:lipoyltransferase activity"/>
    <property type="evidence" value="ECO:0007669"/>
    <property type="project" value="TreeGrafter"/>
</dbReference>
<dbReference type="Gene3D" id="3.30.390.50">
    <property type="entry name" value="CO dehydrogenase flavoprotein, C-terminal domain"/>
    <property type="match status" value="1"/>
</dbReference>
<dbReference type="InterPro" id="IPR004562">
    <property type="entry name" value="LipoylTrfase_LipoateP_Ligase"/>
</dbReference>
<reference evidence="4" key="1">
    <citation type="submission" date="2019-06" db="EMBL/GenBank/DDBJ databases">
        <authorList>
            <consortium name="Wellcome Sanger Institute Data Sharing"/>
        </authorList>
    </citation>
    <scope>NUCLEOTIDE SEQUENCE [LARGE SCALE GENOMIC DNA]</scope>
</reference>
<dbReference type="PANTHER" id="PTHR12561">
    <property type="entry name" value="LIPOATE-PROTEIN LIGASE"/>
    <property type="match status" value="1"/>
</dbReference>
<dbReference type="CTD" id="51601"/>
<gene>
    <name evidence="4" type="primary">lipt1</name>
</gene>
<name>A0A672Z3Y1_9TELE</name>
<organism evidence="4 5">
    <name type="scientific">Sphaeramia orbicularis</name>
    <name type="common">orbiculate cardinalfish</name>
    <dbReference type="NCBI Taxonomy" id="375764"/>
    <lineage>
        <taxon>Eukaryota</taxon>
        <taxon>Metazoa</taxon>
        <taxon>Chordata</taxon>
        <taxon>Craniata</taxon>
        <taxon>Vertebrata</taxon>
        <taxon>Euteleostomi</taxon>
        <taxon>Actinopterygii</taxon>
        <taxon>Neopterygii</taxon>
        <taxon>Teleostei</taxon>
        <taxon>Neoteleostei</taxon>
        <taxon>Acanthomorphata</taxon>
        <taxon>Gobiaria</taxon>
        <taxon>Kurtiformes</taxon>
        <taxon>Apogonoidei</taxon>
        <taxon>Apogonidae</taxon>
        <taxon>Apogoninae</taxon>
        <taxon>Sphaeramia</taxon>
    </lineage>
</organism>
<dbReference type="Gene3D" id="3.30.930.10">
    <property type="entry name" value="Bira Bifunctional Protein, Domain 2"/>
    <property type="match status" value="1"/>
</dbReference>
<dbReference type="AlphaFoldDB" id="A0A672Z3Y1"/>
<dbReference type="Ensembl" id="ENSSORT00005012337.1">
    <property type="protein sequence ID" value="ENSSORP00005011946.1"/>
    <property type="gene ID" value="ENSSORG00005006330.1"/>
</dbReference>
<dbReference type="InterPro" id="IPR045864">
    <property type="entry name" value="aa-tRNA-synth_II/BPL/LPL"/>
</dbReference>
<dbReference type="FunFam" id="3.30.930.10:FF:000045">
    <property type="entry name" value="lipoyltransferase 1, mitochondrial"/>
    <property type="match status" value="1"/>
</dbReference>
<dbReference type="UniPathway" id="UPA00537">
    <property type="reaction ID" value="UER00595"/>
</dbReference>